<keyword evidence="3" id="KW-1185">Reference proteome</keyword>
<dbReference type="InterPro" id="IPR036390">
    <property type="entry name" value="WH_DNA-bd_sf"/>
</dbReference>
<evidence type="ECO:0000313" key="2">
    <source>
        <dbReference type="EMBL" id="ALW84165.1"/>
    </source>
</evidence>
<dbReference type="KEGG" id="hyg:AUC43_03055"/>
<dbReference type="Proteomes" id="UP000059542">
    <property type="component" value="Chromosome"/>
</dbReference>
<keyword evidence="1" id="KW-1133">Transmembrane helix</keyword>
<keyword evidence="1" id="KW-0812">Transmembrane</keyword>
<dbReference type="STRING" id="1411621.AUC43_03055"/>
<dbReference type="AlphaFoldDB" id="A0A0U4AKY6"/>
<organism evidence="2 3">
    <name type="scientific">Hymenobacter sedentarius</name>
    <dbReference type="NCBI Taxonomy" id="1411621"/>
    <lineage>
        <taxon>Bacteria</taxon>
        <taxon>Pseudomonadati</taxon>
        <taxon>Bacteroidota</taxon>
        <taxon>Cytophagia</taxon>
        <taxon>Cytophagales</taxon>
        <taxon>Hymenobacteraceae</taxon>
        <taxon>Hymenobacter</taxon>
    </lineage>
</organism>
<dbReference type="EMBL" id="CP013909">
    <property type="protein sequence ID" value="ALW84165.1"/>
    <property type="molecule type" value="Genomic_DNA"/>
</dbReference>
<evidence type="ECO:0000313" key="3">
    <source>
        <dbReference type="Proteomes" id="UP000059542"/>
    </source>
</evidence>
<keyword evidence="1" id="KW-0472">Membrane</keyword>
<reference evidence="2 3" key="1">
    <citation type="submission" date="2015-12" db="EMBL/GenBank/DDBJ databases">
        <authorList>
            <person name="Shamseldin A."/>
            <person name="Moawad H."/>
            <person name="Abd El-Rahim W.M."/>
            <person name="Sadowsky M.J."/>
        </authorList>
    </citation>
    <scope>NUCLEOTIDE SEQUENCE [LARGE SCALE GENOMIC DNA]</scope>
    <source>
        <strain evidence="2 3">DG5B</strain>
    </source>
</reference>
<accession>A0A0U4AKY6</accession>
<evidence type="ECO:0000256" key="1">
    <source>
        <dbReference type="SAM" id="Phobius"/>
    </source>
</evidence>
<proteinExistence type="predicted"/>
<name>A0A0U4AKY6_9BACT</name>
<sequence length="125" mass="13988">MLRGPKLYPAGWALFIAVSERQARRRVSKANGLPSGAVIVLVTVAALHELGGIIYPGQLYAARLMSPSLLRKYLVRLVATKLVERYAHRGHARLRLTLEGSVVSSQYRRYLLSGARQYDREQAID</sequence>
<gene>
    <name evidence="2" type="ORF">AUC43_03055</name>
</gene>
<dbReference type="SUPFAM" id="SSF46785">
    <property type="entry name" value="Winged helix' DNA-binding domain"/>
    <property type="match status" value="1"/>
</dbReference>
<protein>
    <submittedName>
        <fullName evidence="2">Uncharacterized protein</fullName>
    </submittedName>
</protein>
<feature type="transmembrane region" description="Helical" evidence="1">
    <location>
        <begin position="33"/>
        <end position="55"/>
    </location>
</feature>